<evidence type="ECO:0000313" key="2">
    <source>
        <dbReference type="Proteomes" id="UP000184038"/>
    </source>
</evidence>
<protein>
    <submittedName>
        <fullName evidence="1">Uncharacterized protein</fullName>
    </submittedName>
</protein>
<keyword evidence="2" id="KW-1185">Reference proteome</keyword>
<dbReference type="EMBL" id="FRCP01000016">
    <property type="protein sequence ID" value="SHM77292.1"/>
    <property type="molecule type" value="Genomic_DNA"/>
</dbReference>
<name>A0A1M7LGR8_9FIRM</name>
<proteinExistence type="predicted"/>
<dbReference type="STRING" id="1120996.SAMN02746066_03258"/>
<reference evidence="1 2" key="1">
    <citation type="submission" date="2016-11" db="EMBL/GenBank/DDBJ databases">
        <authorList>
            <person name="Jaros S."/>
            <person name="Januszkiewicz K."/>
            <person name="Wedrychowicz H."/>
        </authorList>
    </citation>
    <scope>NUCLEOTIDE SEQUENCE [LARGE SCALE GENOMIC DNA]</scope>
    <source>
        <strain evidence="1 2">DSM 15930</strain>
    </source>
</reference>
<gene>
    <name evidence="1" type="ORF">SAMN02746066_03258</name>
</gene>
<dbReference type="Gene3D" id="3.30.40.190">
    <property type="match status" value="1"/>
</dbReference>
<dbReference type="OrthoDB" id="2007883at2"/>
<dbReference type="Proteomes" id="UP000184038">
    <property type="component" value="Unassembled WGS sequence"/>
</dbReference>
<organism evidence="1 2">
    <name type="scientific">Anaerosporobacter mobilis DSM 15930</name>
    <dbReference type="NCBI Taxonomy" id="1120996"/>
    <lineage>
        <taxon>Bacteria</taxon>
        <taxon>Bacillati</taxon>
        <taxon>Bacillota</taxon>
        <taxon>Clostridia</taxon>
        <taxon>Lachnospirales</taxon>
        <taxon>Lachnospiraceae</taxon>
        <taxon>Anaerosporobacter</taxon>
    </lineage>
</organism>
<evidence type="ECO:0000313" key="1">
    <source>
        <dbReference type="EMBL" id="SHM77292.1"/>
    </source>
</evidence>
<dbReference type="RefSeq" id="WP_073289458.1">
    <property type="nucleotide sequence ID" value="NZ_FRCP01000016.1"/>
</dbReference>
<sequence length="91" mass="10764">MDSIMQTKKECFICEYKNNLESHHIFGGTANRKKSEKHGLKVWLCYEHHRGNDGVHLNRMVDLTLKAAGQKKFEEEHTREEFRAEFGKSWL</sequence>
<accession>A0A1M7LGR8</accession>
<dbReference type="AlphaFoldDB" id="A0A1M7LGR8"/>